<evidence type="ECO:0000313" key="2">
    <source>
        <dbReference type="EMBL" id="MBA5747256.1"/>
    </source>
</evidence>
<dbReference type="Proteomes" id="UP001179483">
    <property type="component" value="Chromosome"/>
</dbReference>
<dbReference type="Proteomes" id="UP001164714">
    <property type="component" value="Chromosome"/>
</dbReference>
<dbReference type="Proteomes" id="UP000540056">
    <property type="component" value="Unassembled WGS sequence"/>
</dbReference>
<dbReference type="InterPro" id="IPR012544">
    <property type="entry name" value="PHb"/>
</dbReference>
<evidence type="ECO:0000313" key="3">
    <source>
        <dbReference type="EMBL" id="QOQ79126.1"/>
    </source>
</evidence>
<proteinExistence type="predicted"/>
<evidence type="ECO:0000313" key="8">
    <source>
        <dbReference type="Proteomes" id="UP001179483"/>
    </source>
</evidence>
<dbReference type="CDD" id="cd13225">
    <property type="entry name" value="PH-like_bacteria"/>
    <property type="match status" value="1"/>
</dbReference>
<reference evidence="4" key="3">
    <citation type="submission" date="2022-12" db="EMBL/GenBank/DDBJ databases">
        <title>Whole genome sequence analysis of a duck derived balloon bacteium Aerococcus urinaeequi henan2020.</title>
        <authorList>
            <person name="Zhang H."/>
            <person name="Qiao H.X."/>
            <person name="Bian C.Z."/>
            <person name="Shu J.C."/>
        </authorList>
    </citation>
    <scope>NUCLEOTIDE SEQUENCE</scope>
    <source>
        <strain evidence="4">2020-HN-1</strain>
    </source>
</reference>
<protein>
    <submittedName>
        <fullName evidence="5">PH domain-containing protein</fullName>
    </submittedName>
</protein>
<dbReference type="EMBL" id="CP063065">
    <property type="protein sequence ID" value="QOQ79126.1"/>
    <property type="molecule type" value="Genomic_DNA"/>
</dbReference>
<dbReference type="SUPFAM" id="SSF50729">
    <property type="entry name" value="PH domain-like"/>
    <property type="match status" value="1"/>
</dbReference>
<evidence type="ECO:0000313" key="5">
    <source>
        <dbReference type="EMBL" id="WCG37757.1"/>
    </source>
</evidence>
<organism evidence="5 8">
    <name type="scientific">Aerococcus urinaeequi</name>
    <dbReference type="NCBI Taxonomy" id="51665"/>
    <lineage>
        <taxon>Bacteria</taxon>
        <taxon>Bacillati</taxon>
        <taxon>Bacillota</taxon>
        <taxon>Bacilli</taxon>
        <taxon>Lactobacillales</taxon>
        <taxon>Aerococcaceae</taxon>
        <taxon>Aerococcus</taxon>
    </lineage>
</organism>
<name>A0A0U4HMR4_9LACT</name>
<evidence type="ECO:0000313" key="6">
    <source>
        <dbReference type="Proteomes" id="UP000540056"/>
    </source>
</evidence>
<dbReference type="InterPro" id="IPR037063">
    <property type="entry name" value="PHb_sf"/>
</dbReference>
<dbReference type="RefSeq" id="WP_003143637.1">
    <property type="nucleotide sequence ID" value="NZ_CANSXX010000003.1"/>
</dbReference>
<evidence type="ECO:0000259" key="1">
    <source>
        <dbReference type="Pfam" id="PF08000"/>
    </source>
</evidence>
<dbReference type="GeneID" id="32029305"/>
<feature type="domain" description="Bacterial Pleckstrin homology" evidence="1">
    <location>
        <begin position="2"/>
        <end position="123"/>
    </location>
</feature>
<accession>A0A0U4HMR4</accession>
<evidence type="ECO:0000313" key="7">
    <source>
        <dbReference type="Proteomes" id="UP000595091"/>
    </source>
</evidence>
<dbReference type="PANTHER" id="PTHR35796">
    <property type="entry name" value="HYPOTHETICAL CYTOSOLIC PROTEIN"/>
    <property type="match status" value="1"/>
</dbReference>
<keyword evidence="6" id="KW-1185">Reference proteome</keyword>
<dbReference type="Pfam" id="PF08000">
    <property type="entry name" value="bPH_1"/>
    <property type="match status" value="1"/>
</dbReference>
<reference evidence="3 7" key="2">
    <citation type="submission" date="2020-10" db="EMBL/GenBank/DDBJ databases">
        <title>Plasmid carrying two tetracycline resistance determinant.</title>
        <authorList>
            <person name="Yang Q."/>
        </authorList>
    </citation>
    <scope>NUCLEOTIDE SEQUENCE [LARGE SCALE GENOMIC DNA]</scope>
    <source>
        <strain evidence="3 7">T43</strain>
    </source>
</reference>
<dbReference type="EMBL" id="CP114063">
    <property type="protein sequence ID" value="WAT24512.1"/>
    <property type="molecule type" value="Genomic_DNA"/>
</dbReference>
<reference evidence="5" key="4">
    <citation type="submission" date="2023-01" db="EMBL/GenBank/DDBJ databases">
        <title>Oxazolidinone resistance genes in florfenicol resistant enterococci from beef cattle and veal calves at slaughter.</title>
        <authorList>
            <person name="Biggel M."/>
        </authorList>
    </citation>
    <scope>NUCLEOTIDE SEQUENCE</scope>
    <source>
        <strain evidence="5">K79-1</strain>
    </source>
</reference>
<dbReference type="PANTHER" id="PTHR35796:SF3">
    <property type="entry name" value="BHLH DOMAIN-CONTAINING PROTEIN"/>
    <property type="match status" value="1"/>
</dbReference>
<reference evidence="2 6" key="1">
    <citation type="submission" date="2020-07" db="EMBL/GenBank/DDBJ databases">
        <title>Draft Genome Sequences of Lactobacillales Isolated from the International Space Station.</title>
        <authorList>
            <person name="Bharadwaj A.R."/>
            <person name="Singh N.K."/>
            <person name="Wood J.M."/>
            <person name="Debieu M."/>
            <person name="O'Hara N.B."/>
            <person name="Karouia F."/>
            <person name="Mason C.E."/>
            <person name="Venkateswaran K."/>
        </authorList>
    </citation>
    <scope>NUCLEOTIDE SEQUENCE [LARGE SCALE GENOMIC DNA]</scope>
    <source>
        <strain evidence="2 6">151250015-1-258-55</strain>
    </source>
</reference>
<dbReference type="Proteomes" id="UP000595091">
    <property type="component" value="Chromosome"/>
</dbReference>
<gene>
    <name evidence="2" type="ORF">H3232_08675</name>
    <name evidence="3" type="ORF">IMX20_09205</name>
    <name evidence="4" type="ORF">OZ415_09835</name>
    <name evidence="5" type="ORF">PML80_09665</name>
</gene>
<dbReference type="EMBL" id="JACGAN010000017">
    <property type="protein sequence ID" value="MBA5747256.1"/>
    <property type="molecule type" value="Genomic_DNA"/>
</dbReference>
<sequence length="126" mass="13915">MGLFSGLFGNASEADKERVSEALEKVLIPGESIELSYNILRDLVVFTSYRLILMDKQGITGKKRDFMSVPYKSISRFSVETVGNFDVDAEVDIYLSGNDQPTIALQFRGGDVVYDVQRALAAAVLL</sequence>
<dbReference type="OrthoDB" id="9803613at2"/>
<dbReference type="AlphaFoldDB" id="A0A0U4HMR4"/>
<evidence type="ECO:0000313" key="4">
    <source>
        <dbReference type="EMBL" id="WAT24512.1"/>
    </source>
</evidence>
<dbReference type="Gene3D" id="2.30.29.50">
    <property type="entry name" value="Bacterial Pleckstrin homology domain"/>
    <property type="match status" value="1"/>
</dbReference>
<dbReference type="EMBL" id="CP116590">
    <property type="protein sequence ID" value="WCG37757.1"/>
    <property type="molecule type" value="Genomic_DNA"/>
</dbReference>
<dbReference type="KEGG" id="aui:APT62_00305"/>